<dbReference type="RefSeq" id="WP_327792379.1">
    <property type="nucleotide sequence ID" value="NZ_JADQAZ010000001.1"/>
</dbReference>
<dbReference type="AlphaFoldDB" id="A0AAP2CLT4"/>
<dbReference type="Pfam" id="PF05875">
    <property type="entry name" value="Ceramidase"/>
    <property type="match status" value="1"/>
</dbReference>
<proteinExistence type="predicted"/>
<feature type="transmembrane region" description="Helical" evidence="6">
    <location>
        <begin position="73"/>
        <end position="94"/>
    </location>
</feature>
<feature type="transmembrane region" description="Helical" evidence="6">
    <location>
        <begin position="158"/>
        <end position="177"/>
    </location>
</feature>
<keyword evidence="8" id="KW-1185">Reference proteome</keyword>
<protein>
    <submittedName>
        <fullName evidence="7">Ceramidase domain-containing protein</fullName>
    </submittedName>
</protein>
<keyword evidence="3" id="KW-0378">Hydrolase</keyword>
<dbReference type="Proteomes" id="UP001315686">
    <property type="component" value="Unassembled WGS sequence"/>
</dbReference>
<feature type="transmembrane region" description="Helical" evidence="6">
    <location>
        <begin position="48"/>
        <end position="67"/>
    </location>
</feature>
<comment type="subcellular location">
    <subcellularLocation>
        <location evidence="1">Membrane</location>
        <topology evidence="1">Multi-pass membrane protein</topology>
    </subcellularLocation>
</comment>
<keyword evidence="5 6" id="KW-0472">Membrane</keyword>
<gene>
    <name evidence="7" type="ORF">IV417_02110</name>
</gene>
<evidence type="ECO:0000256" key="6">
    <source>
        <dbReference type="SAM" id="Phobius"/>
    </source>
</evidence>
<reference evidence="7 8" key="1">
    <citation type="journal article" date="2021" name="Arch. Microbiol.">
        <title>Harenicola maris gen. nov., sp. nov. isolated from the Sea of Japan shallow sediments.</title>
        <authorList>
            <person name="Romanenko L.A."/>
            <person name="Kurilenko V.V."/>
            <person name="Chernysheva N.Y."/>
            <person name="Tekutyeva L.A."/>
            <person name="Velansky P.V."/>
            <person name="Svetashev V.I."/>
            <person name="Isaeva M.P."/>
        </authorList>
    </citation>
    <scope>NUCLEOTIDE SEQUENCE [LARGE SCALE GENOMIC DNA]</scope>
    <source>
        <strain evidence="7 8">KMM 3653</strain>
    </source>
</reference>
<sequence>MDWFEQVDAYCERTDPSYWSEPVNALTNAAFLIAAFVMWRRLAGGGPVLARVLVGILALIGIGSYLFHTHATAWAGLADTAPIGVFILVYLFAVCHQMLRLPWWGAGLVTLGFAPFAYVMVPLLDRIPFLRISDFYWTVPILLVLFAPLVARRSPASARGLLIGAGILSVSITLRSLDLMLCAAWPAGTHMFWHILNGVMLGWMIEVLRRDALAPVAGQS</sequence>
<accession>A0AAP2CLT4</accession>
<dbReference type="GO" id="GO:0006672">
    <property type="term" value="P:ceramide metabolic process"/>
    <property type="evidence" value="ECO:0007669"/>
    <property type="project" value="InterPro"/>
</dbReference>
<evidence type="ECO:0000256" key="4">
    <source>
        <dbReference type="ARBA" id="ARBA00022989"/>
    </source>
</evidence>
<evidence type="ECO:0000313" key="8">
    <source>
        <dbReference type="Proteomes" id="UP001315686"/>
    </source>
</evidence>
<feature type="transmembrane region" description="Helical" evidence="6">
    <location>
        <begin position="135"/>
        <end position="151"/>
    </location>
</feature>
<feature type="transmembrane region" description="Helical" evidence="6">
    <location>
        <begin position="183"/>
        <end position="205"/>
    </location>
</feature>
<evidence type="ECO:0000256" key="2">
    <source>
        <dbReference type="ARBA" id="ARBA00022692"/>
    </source>
</evidence>
<dbReference type="InterPro" id="IPR008901">
    <property type="entry name" value="ACER"/>
</dbReference>
<keyword evidence="2 6" id="KW-0812">Transmembrane</keyword>
<keyword evidence="4 6" id="KW-1133">Transmembrane helix</keyword>
<dbReference type="EMBL" id="JADQAZ010000001">
    <property type="protein sequence ID" value="MBT0956168.1"/>
    <property type="molecule type" value="Genomic_DNA"/>
</dbReference>
<name>A0AAP2CLT4_9RHOB</name>
<evidence type="ECO:0000256" key="1">
    <source>
        <dbReference type="ARBA" id="ARBA00004141"/>
    </source>
</evidence>
<evidence type="ECO:0000313" key="7">
    <source>
        <dbReference type="EMBL" id="MBT0956168.1"/>
    </source>
</evidence>
<evidence type="ECO:0000256" key="3">
    <source>
        <dbReference type="ARBA" id="ARBA00022801"/>
    </source>
</evidence>
<evidence type="ECO:0000256" key="5">
    <source>
        <dbReference type="ARBA" id="ARBA00023136"/>
    </source>
</evidence>
<feature type="transmembrane region" description="Helical" evidence="6">
    <location>
        <begin position="101"/>
        <end position="123"/>
    </location>
</feature>
<comment type="caution">
    <text evidence="7">The sequence shown here is derived from an EMBL/GenBank/DDBJ whole genome shotgun (WGS) entry which is preliminary data.</text>
</comment>
<dbReference type="GO" id="GO:0016020">
    <property type="term" value="C:membrane"/>
    <property type="evidence" value="ECO:0007669"/>
    <property type="project" value="UniProtKB-SubCell"/>
</dbReference>
<organism evidence="7 8">
    <name type="scientific">Harenicola maris</name>
    <dbReference type="NCBI Taxonomy" id="2841044"/>
    <lineage>
        <taxon>Bacteria</taxon>
        <taxon>Pseudomonadati</taxon>
        <taxon>Pseudomonadota</taxon>
        <taxon>Alphaproteobacteria</taxon>
        <taxon>Rhodobacterales</taxon>
        <taxon>Paracoccaceae</taxon>
        <taxon>Harenicola</taxon>
    </lineage>
</organism>
<dbReference type="GO" id="GO:0016811">
    <property type="term" value="F:hydrolase activity, acting on carbon-nitrogen (but not peptide) bonds, in linear amides"/>
    <property type="evidence" value="ECO:0007669"/>
    <property type="project" value="InterPro"/>
</dbReference>